<feature type="region of interest" description="Disordered" evidence="6">
    <location>
        <begin position="1597"/>
        <end position="1692"/>
    </location>
</feature>
<evidence type="ECO:0000313" key="8">
    <source>
        <dbReference type="Ensembl" id="ENSSFOP00015031939.2"/>
    </source>
</evidence>
<feature type="compositionally biased region" description="Pro residues" evidence="6">
    <location>
        <begin position="272"/>
        <end position="281"/>
    </location>
</feature>
<feature type="region of interest" description="Disordered" evidence="6">
    <location>
        <begin position="429"/>
        <end position="546"/>
    </location>
</feature>
<feature type="compositionally biased region" description="Polar residues" evidence="6">
    <location>
        <begin position="1203"/>
        <end position="1225"/>
    </location>
</feature>
<feature type="domain" description="Matrin-type" evidence="7">
    <location>
        <begin position="2073"/>
        <end position="2104"/>
    </location>
</feature>
<dbReference type="Gene3D" id="3.30.70.330">
    <property type="match status" value="2"/>
</dbReference>
<feature type="region of interest" description="Disordered" evidence="6">
    <location>
        <begin position="64"/>
        <end position="99"/>
    </location>
</feature>
<feature type="compositionally biased region" description="Low complexity" evidence="6">
    <location>
        <begin position="437"/>
        <end position="455"/>
    </location>
</feature>
<feature type="region of interest" description="Disordered" evidence="6">
    <location>
        <begin position="1023"/>
        <end position="1042"/>
    </location>
</feature>
<feature type="region of interest" description="Disordered" evidence="6">
    <location>
        <begin position="1746"/>
        <end position="1767"/>
    </location>
</feature>
<dbReference type="SMART" id="SM00360">
    <property type="entry name" value="RRM"/>
    <property type="match status" value="2"/>
</dbReference>
<evidence type="ECO:0000256" key="6">
    <source>
        <dbReference type="SAM" id="MobiDB-lite"/>
    </source>
</evidence>
<keyword evidence="3" id="KW-0863">Zinc-finger</keyword>
<feature type="compositionally biased region" description="Low complexity" evidence="6">
    <location>
        <begin position="586"/>
        <end position="617"/>
    </location>
</feature>
<feature type="compositionally biased region" description="Basic and acidic residues" evidence="6">
    <location>
        <begin position="1438"/>
        <end position="1454"/>
    </location>
</feature>
<evidence type="ECO:0000256" key="2">
    <source>
        <dbReference type="ARBA" id="ARBA00022723"/>
    </source>
</evidence>
<feature type="compositionally biased region" description="Polar residues" evidence="6">
    <location>
        <begin position="1261"/>
        <end position="1290"/>
    </location>
</feature>
<dbReference type="InterPro" id="IPR000690">
    <property type="entry name" value="Matrin/U1-C_Znf_C2H2"/>
</dbReference>
<dbReference type="GeneTree" id="ENSGT00940000153322"/>
<feature type="compositionally biased region" description="Acidic residues" evidence="6">
    <location>
        <begin position="1898"/>
        <end position="1908"/>
    </location>
</feature>
<evidence type="ECO:0000256" key="1">
    <source>
        <dbReference type="ARBA" id="ARBA00004123"/>
    </source>
</evidence>
<keyword evidence="9" id="KW-1185">Reference proteome</keyword>
<reference evidence="8" key="3">
    <citation type="submission" date="2025-09" db="UniProtKB">
        <authorList>
            <consortium name="Ensembl"/>
        </authorList>
    </citation>
    <scope>IDENTIFICATION</scope>
</reference>
<feature type="compositionally biased region" description="Low complexity" evidence="6">
    <location>
        <begin position="1909"/>
        <end position="1923"/>
    </location>
</feature>
<feature type="compositionally biased region" description="Low complexity" evidence="6">
    <location>
        <begin position="1402"/>
        <end position="1414"/>
    </location>
</feature>
<dbReference type="PROSITE" id="PS50171">
    <property type="entry name" value="ZF_MATRIN"/>
    <property type="match status" value="1"/>
</dbReference>
<dbReference type="CDD" id="cd00590">
    <property type="entry name" value="RRM_SF"/>
    <property type="match status" value="1"/>
</dbReference>
<feature type="compositionally biased region" description="Basic and acidic residues" evidence="6">
    <location>
        <begin position="286"/>
        <end position="296"/>
    </location>
</feature>
<dbReference type="InterPro" id="IPR003604">
    <property type="entry name" value="Matrin/U1-like-C_Znf_C2H2"/>
</dbReference>
<feature type="compositionally biased region" description="Polar residues" evidence="6">
    <location>
        <begin position="1122"/>
        <end position="1137"/>
    </location>
</feature>
<feature type="compositionally biased region" description="Polar residues" evidence="6">
    <location>
        <begin position="12"/>
        <end position="29"/>
    </location>
</feature>
<proteinExistence type="predicted"/>
<feature type="region of interest" description="Disordered" evidence="6">
    <location>
        <begin position="1349"/>
        <end position="1422"/>
    </location>
</feature>
<dbReference type="GO" id="GO:0005634">
    <property type="term" value="C:nucleus"/>
    <property type="evidence" value="ECO:0007669"/>
    <property type="project" value="UniProtKB-SubCell"/>
</dbReference>
<dbReference type="InterPro" id="IPR012677">
    <property type="entry name" value="Nucleotide-bd_a/b_plait_sf"/>
</dbReference>
<feature type="compositionally biased region" description="Polar residues" evidence="6">
    <location>
        <begin position="1644"/>
        <end position="1662"/>
    </location>
</feature>
<dbReference type="Gene3D" id="3.30.160.60">
    <property type="entry name" value="Classic Zinc Finger"/>
    <property type="match status" value="1"/>
</dbReference>
<gene>
    <name evidence="8" type="primary">znf638</name>
</gene>
<feature type="compositionally biased region" description="Acidic residues" evidence="6">
    <location>
        <begin position="1746"/>
        <end position="1758"/>
    </location>
</feature>
<dbReference type="Ensembl" id="ENSSFOT00015032296.2">
    <property type="protein sequence ID" value="ENSSFOP00015031939.2"/>
    <property type="gene ID" value="ENSSFOG00015020451.2"/>
</dbReference>
<dbReference type="SUPFAM" id="SSF54928">
    <property type="entry name" value="RNA-binding domain, RBD"/>
    <property type="match status" value="1"/>
</dbReference>
<feature type="region of interest" description="Disordered" evidence="6">
    <location>
        <begin position="1"/>
        <end position="29"/>
    </location>
</feature>
<feature type="compositionally biased region" description="Basic residues" evidence="6">
    <location>
        <begin position="456"/>
        <end position="493"/>
    </location>
</feature>
<evidence type="ECO:0000259" key="7">
    <source>
        <dbReference type="PROSITE" id="PS50171"/>
    </source>
</evidence>
<keyword evidence="2" id="KW-0479">Metal-binding</keyword>
<feature type="compositionally biased region" description="Acidic residues" evidence="6">
    <location>
        <begin position="1836"/>
        <end position="1848"/>
    </location>
</feature>
<keyword evidence="5" id="KW-0539">Nucleus</keyword>
<name>A0A8C9V784_SCLFO</name>
<feature type="region of interest" description="Disordered" evidence="6">
    <location>
        <begin position="1304"/>
        <end position="1327"/>
    </location>
</feature>
<feature type="region of interest" description="Disordered" evidence="6">
    <location>
        <begin position="1121"/>
        <end position="1172"/>
    </location>
</feature>
<feature type="compositionally biased region" description="Low complexity" evidence="6">
    <location>
        <begin position="1163"/>
        <end position="1172"/>
    </location>
</feature>
<dbReference type="PANTHER" id="PTHR15592">
    <property type="entry name" value="MATRIN 3/NUCLEAR PROTEIN 220-RELATED"/>
    <property type="match status" value="1"/>
</dbReference>
<dbReference type="GO" id="GO:0008270">
    <property type="term" value="F:zinc ion binding"/>
    <property type="evidence" value="ECO:0007669"/>
    <property type="project" value="UniProtKB-KW"/>
</dbReference>
<accession>A0A8C9V784</accession>
<organism evidence="8 9">
    <name type="scientific">Scleropages formosus</name>
    <name type="common">Asian bonytongue</name>
    <name type="synonym">Osteoglossum formosum</name>
    <dbReference type="NCBI Taxonomy" id="113540"/>
    <lineage>
        <taxon>Eukaryota</taxon>
        <taxon>Metazoa</taxon>
        <taxon>Chordata</taxon>
        <taxon>Craniata</taxon>
        <taxon>Vertebrata</taxon>
        <taxon>Euteleostomi</taxon>
        <taxon>Actinopterygii</taxon>
        <taxon>Neopterygii</taxon>
        <taxon>Teleostei</taxon>
        <taxon>Osteoglossocephala</taxon>
        <taxon>Osteoglossomorpha</taxon>
        <taxon>Osteoglossiformes</taxon>
        <taxon>Osteoglossidae</taxon>
        <taxon>Scleropages</taxon>
    </lineage>
</organism>
<dbReference type="GO" id="GO:0003723">
    <property type="term" value="F:RNA binding"/>
    <property type="evidence" value="ECO:0007669"/>
    <property type="project" value="InterPro"/>
</dbReference>
<evidence type="ECO:0000313" key="9">
    <source>
        <dbReference type="Proteomes" id="UP000694397"/>
    </source>
</evidence>
<evidence type="ECO:0000256" key="3">
    <source>
        <dbReference type="ARBA" id="ARBA00022771"/>
    </source>
</evidence>
<feature type="compositionally biased region" description="Basic residues" evidence="6">
    <location>
        <begin position="500"/>
        <end position="538"/>
    </location>
</feature>
<dbReference type="InterPro" id="IPR000504">
    <property type="entry name" value="RRM_dom"/>
</dbReference>
<feature type="compositionally biased region" description="Basic and acidic residues" evidence="6">
    <location>
        <begin position="1880"/>
        <end position="1889"/>
    </location>
</feature>
<feature type="region of interest" description="Disordered" evidence="6">
    <location>
        <begin position="1803"/>
        <end position="2041"/>
    </location>
</feature>
<dbReference type="Proteomes" id="UP000694397">
    <property type="component" value="Chromosome 1"/>
</dbReference>
<feature type="compositionally biased region" description="Basic and acidic residues" evidence="6">
    <location>
        <begin position="1604"/>
        <end position="1614"/>
    </location>
</feature>
<feature type="region of interest" description="Disordered" evidence="6">
    <location>
        <begin position="1512"/>
        <end position="1575"/>
    </location>
</feature>
<protein>
    <submittedName>
        <fullName evidence="8">Zinc finger protein 638</fullName>
    </submittedName>
</protein>
<reference evidence="8 9" key="1">
    <citation type="submission" date="2019-04" db="EMBL/GenBank/DDBJ databases">
        <authorList>
            <consortium name="Wellcome Sanger Institute Data Sharing"/>
        </authorList>
    </citation>
    <scope>NUCLEOTIDE SEQUENCE [LARGE SCALE GENOMIC DNA]</scope>
</reference>
<evidence type="ECO:0000256" key="5">
    <source>
        <dbReference type="ARBA" id="ARBA00023242"/>
    </source>
</evidence>
<feature type="compositionally biased region" description="Basic and acidic residues" evidence="6">
    <location>
        <begin position="1998"/>
        <end position="2032"/>
    </location>
</feature>
<dbReference type="InterPro" id="IPR035979">
    <property type="entry name" value="RBD_domain_sf"/>
</dbReference>
<sequence length="2123" mass="230726">MSHPLYNPRGTPFSSQRPMVSSQYGMSTQSAMDMGGARLGPSSMMPPMMSQQLGFQKMVDPRVRKEPRDDALTQGGSFPSHRVSGRMEEQSSGDWSNFQTSSKIFSPPAMAQPSPSTQMFQASGFGTPSGGGRVTIEGQSAIGPACYTSESASSILASFGLSNEDLELLSHYPDEQLTPDNLPFILRDIRVRKAKRNLTNMDHGPSASGAEHVGAESRQSKVIDYGHSSKFGYSEKSADSFQLDQLPKESQTYVVESSMNSSTFPMVDSKHPQPPTVPGPKNPTMEQRKHPPDTKTIKPAPARDPAVKPVHLPSRTAVLPLTHSDSARDCMMKPAFMAPKTAWPHSFPSSSGAKRLPTPTMMNDYSAASPRIFPHTCSLCNVECVQMKDWIEHQNTSLHIESCRRLRKQYPDWNVETVAVSRNERKTSLDRRIGLQRTRSASRSQSWSRSPSPWRYRGRSGSRGRRHRSRSRSPRRYRLSRSRSRSRSLRRGSRSSPLLSHRRSRTPRRSRSRSYSRHSPARSSRRLSPRRCSPRRQMRSSSTEKLAKKLIESSGLSLTDSTTLEAMMQSLAPALIAELAKRKGRSSASPKRSSMKRSSTPPSSMSKKSEPLHALASKSRHLAAAKSSASKSILSTAAKSSSFNSTNAKVKKKTAPGTACLLRFKGIPFTTTHKDLVEAVLPFGKISHAILLKGIREASVCMERVEDAKALAECKNLKIQGKFIQICMEKDVGKDTTKEPRKELKKLTGTNKKESIAVKSKVKRSVKSTETNTLKKMKKPPQEVARKFVVEVTGLPESGYSEEDLIKLGTPFGVASEVIIAVAQRKAFMEMPDMESMENMVKVYKELPVKMQEKELSIVPMTKPVDLSAVESLFAVLMGSEKPLETAGLADRLLIVSNVPVGTSAAAEVQGLVKRFGAVKQALVLNHRIIFEMESAAIAKTVHARFLKFPCIIQNNPLTFSIVAKPAKEEVKKKEAVNLLVKKSPKPSSKPSDLKKSSAFYKSASVASKVKAAKLQATTFDNEKSKVDRDASPAGKASDCKAGISTAPRLSPVCAVSSSGLGAAEASAFAEDQALGKVMASAEMKDNMKSTVSIPLDSEMPTVVAQGEIILKASLQEHENHQQVLVSKPANDTSTNEVTERSDCEQQEQGEQSEEVAHKDTPASVSSSSAASAVAELAEAQSCAAVEDESNLGPEVKWDESTVGESSVHSTDTQAAVTEGGSSEYSGDMVEELPIPSITDPMEVETSPPVDGGESKACEDLTTSEPKQTDMSSTPECQLGSAPSCQSTASTFSVADDTAITAWPTSSDTAEVESVQADNQHDKPLDFPPVTQEILQALEVAVQECRMRASMKGKSSGRVMPSTDSRAPPNERARCREPSPERHQHSRSKSCPWSDEEEPPVARRSGSSGSSAESCKSKCDKGLQVESIKNKSYSFARNSREFRSSSNGKDEKMEPIVPQVEEPALEDMNEDAFPFNLDEFVTVDEVGNEAGDEVDAVSPGEPEGLWSLSMPALQESAKLGRTLEPEKEQRQQQKPVVSPSPKGRVQKKPVPTAKPLKKSTSGLHRSKAKQIKVVSRPRAGELGTVTVGLAAAAAAQQTPMETLEVDKGPKDSVHKASGIQSADAEVKAYDTHQGAVPENAAHTMDSTVDTEVTTEKTPSVVNELQKMREPERLSAGCLSSGPSPPAGAAPPHLTVVPGTAEQVLPEMGGKVANVTKKCQVDKESETAQEPQTPADAALVTLDEVSEEEEDFPEEEEELLGLGGTGEDPEVLVTVDEVVGDEDHFLHTVRDLQALVTLDEIVEEDDVKEERGSESCSFGLDEESGEAFNPEALVTLDEADGDDDAMEEDESKKTSGEEAAAQPPKNTELEEGVSEPPGEEDNSHGFEELHSMNFVTVDEVGEEEEEEEQQQQQPVKEQQESLQQTKKGDGVSRKRGRPPAVKKWGRSRKAVGVKNTEGENPVPEPSALPSSQATVTVEPPCVKSEVPEVGSSGPSAQEPHQKATREKPVEDEHASELRAALKEESKQRRDVTDKVGPPPKKLCAQSVLPKDFSLRPFSPGHPVGLEFVIPKTGFFCKLCSLFYGSEEAAKKVHCSSLKHYQNVEKYLQKLKAQQSSSSTQSSAD</sequence>
<dbReference type="SMART" id="SM00451">
    <property type="entry name" value="ZnF_U1"/>
    <property type="match status" value="2"/>
</dbReference>
<feature type="compositionally biased region" description="Polar residues" evidence="6">
    <location>
        <begin position="90"/>
        <end position="99"/>
    </location>
</feature>
<feature type="compositionally biased region" description="Acidic residues" evidence="6">
    <location>
        <begin position="1145"/>
        <end position="1154"/>
    </location>
</feature>
<feature type="compositionally biased region" description="Acidic residues" evidence="6">
    <location>
        <begin position="1868"/>
        <end position="1879"/>
    </location>
</feature>
<feature type="region of interest" description="Disordered" evidence="6">
    <location>
        <begin position="1185"/>
        <end position="1290"/>
    </location>
</feature>
<feature type="region of interest" description="Disordered" evidence="6">
    <location>
        <begin position="262"/>
        <end position="308"/>
    </location>
</feature>
<evidence type="ECO:0000256" key="4">
    <source>
        <dbReference type="ARBA" id="ARBA00022833"/>
    </source>
</evidence>
<keyword evidence="4" id="KW-0862">Zinc</keyword>
<feature type="region of interest" description="Disordered" evidence="6">
    <location>
        <begin position="1434"/>
        <end position="1455"/>
    </location>
</feature>
<feature type="region of interest" description="Disordered" evidence="6">
    <location>
        <begin position="582"/>
        <end position="621"/>
    </location>
</feature>
<feature type="compositionally biased region" description="Basic and acidic residues" evidence="6">
    <location>
        <begin position="1369"/>
        <end position="1383"/>
    </location>
</feature>
<comment type="subcellular location">
    <subcellularLocation>
        <location evidence="1">Nucleus</location>
    </subcellularLocation>
</comment>
<feature type="compositionally biased region" description="Basic and acidic residues" evidence="6">
    <location>
        <begin position="1521"/>
        <end position="1531"/>
    </location>
</feature>
<reference evidence="8" key="2">
    <citation type="submission" date="2025-08" db="UniProtKB">
        <authorList>
            <consortium name="Ensembl"/>
        </authorList>
    </citation>
    <scope>IDENTIFICATION</scope>
</reference>